<protein>
    <submittedName>
        <fullName evidence="2">Uncharacterized protein</fullName>
    </submittedName>
</protein>
<evidence type="ECO:0000256" key="1">
    <source>
        <dbReference type="SAM" id="MobiDB-lite"/>
    </source>
</evidence>
<gene>
    <name evidence="2" type="ORF">GLW30_02640</name>
</gene>
<organism evidence="2 3">
    <name type="scientific">Halorubrum distributum</name>
    <dbReference type="NCBI Taxonomy" id="29283"/>
    <lineage>
        <taxon>Archaea</taxon>
        <taxon>Methanobacteriati</taxon>
        <taxon>Methanobacteriota</taxon>
        <taxon>Stenosarchaea group</taxon>
        <taxon>Halobacteria</taxon>
        <taxon>Halobacteriales</taxon>
        <taxon>Haloferacaceae</taxon>
        <taxon>Halorubrum</taxon>
        <taxon>Halorubrum distributum group</taxon>
    </lineage>
</organism>
<name>A0A6B1IJ84_9EURY</name>
<feature type="region of interest" description="Disordered" evidence="1">
    <location>
        <begin position="102"/>
        <end position="132"/>
    </location>
</feature>
<proteinExistence type="predicted"/>
<sequence>MLTEPPAGLEYSDIESSRDESDLLGEVFVITGTLENTNSVDMKVPEIIGTAYTTDNVMLGDATNGAQLGDSIGPGEKVRFTIKISTEADDVGQYSLEFIGREVPTVDQTPSQTETETENPPPEPVSESFYDGFESGNIKTSTQWQLSLIDKQATELVEADASIVEEAGPDGGSGSLSFEIQNGGRATATSSNAYRWDAPFLVEGAFKLDVRMDRFAHTRVGLFGGEILIDIDIPNTFVGINSRNERAEFVRTDVGEWKDGIWYLYDCEYDGDGRYSLTVWEESSDRPDQPTAVTRGEPLGDAELPLVITNYAGGDITANHAFIRYTAGEEL</sequence>
<dbReference type="NCBIfam" id="NF038353">
    <property type="entry name" value="FxLYD_dom"/>
    <property type="match status" value="1"/>
</dbReference>
<comment type="caution">
    <text evidence="2">The sequence shown here is derived from an EMBL/GenBank/DDBJ whole genome shotgun (WGS) entry which is preliminary data.</text>
</comment>
<dbReference type="RefSeq" id="WP_159357923.1">
    <property type="nucleotide sequence ID" value="NZ_WMFC01000002.1"/>
</dbReference>
<evidence type="ECO:0000313" key="3">
    <source>
        <dbReference type="Proteomes" id="UP000452321"/>
    </source>
</evidence>
<dbReference type="EMBL" id="WMFC01000002">
    <property type="protein sequence ID" value="MYL66629.1"/>
    <property type="molecule type" value="Genomic_DNA"/>
</dbReference>
<dbReference type="AlphaFoldDB" id="A0A6B1IJ84"/>
<dbReference type="InterPro" id="IPR047676">
    <property type="entry name" value="FxLYD_dom"/>
</dbReference>
<accession>A0A6B1IJ84</accession>
<dbReference type="Proteomes" id="UP000452321">
    <property type="component" value="Unassembled WGS sequence"/>
</dbReference>
<evidence type="ECO:0000313" key="2">
    <source>
        <dbReference type="EMBL" id="MYL66629.1"/>
    </source>
</evidence>
<reference evidence="2 3" key="1">
    <citation type="submission" date="2019-11" db="EMBL/GenBank/DDBJ databases">
        <title>Genome sequences of 17 halophilic strains isolated from different environments.</title>
        <authorList>
            <person name="Furrow R.E."/>
        </authorList>
    </citation>
    <scope>NUCLEOTIDE SEQUENCE [LARGE SCALE GENOMIC DNA]</scope>
    <source>
        <strain evidence="2 3">22502_06_Cabo</strain>
    </source>
</reference>